<dbReference type="EMBL" id="JBEWZI010000025">
    <property type="protein sequence ID" value="MET7015960.1"/>
    <property type="molecule type" value="Genomic_DNA"/>
</dbReference>
<name>A0ABV2TR07_9RHOO</name>
<dbReference type="Gene3D" id="3.30.2020.30">
    <property type="match status" value="1"/>
</dbReference>
<evidence type="ECO:0000259" key="4">
    <source>
        <dbReference type="Pfam" id="PF06155"/>
    </source>
</evidence>
<comment type="caution">
    <text evidence="5">The sequence shown here is derived from an EMBL/GenBank/DDBJ whole genome shotgun (WGS) entry which is preliminary data.</text>
</comment>
<gene>
    <name evidence="5" type="ORF">ABXR19_17360</name>
</gene>
<dbReference type="InterPro" id="IPR038492">
    <property type="entry name" value="GBBH-like_N_sf"/>
</dbReference>
<evidence type="ECO:0000256" key="1">
    <source>
        <dbReference type="ARBA" id="ARBA00022723"/>
    </source>
</evidence>
<keyword evidence="2" id="KW-0408">Iron</keyword>
<feature type="region of interest" description="Disordered" evidence="3">
    <location>
        <begin position="123"/>
        <end position="144"/>
    </location>
</feature>
<reference evidence="5 6" key="1">
    <citation type="submission" date="2024-07" db="EMBL/GenBank/DDBJ databases">
        <title>Uliginosibacterium flavum JJ3220;KACC:17644.</title>
        <authorList>
            <person name="Kim M.K."/>
        </authorList>
    </citation>
    <scope>NUCLEOTIDE SEQUENCE [LARGE SCALE GENOMIC DNA]</scope>
    <source>
        <strain evidence="5 6">KACC:17644</strain>
    </source>
</reference>
<dbReference type="Pfam" id="PF06155">
    <property type="entry name" value="GBBH-like_N"/>
    <property type="match status" value="1"/>
</dbReference>
<protein>
    <submittedName>
        <fullName evidence="5">DUF971 domain-containing protein</fullName>
    </submittedName>
</protein>
<keyword evidence="1" id="KW-0479">Metal-binding</keyword>
<proteinExistence type="predicted"/>
<dbReference type="InterPro" id="IPR010376">
    <property type="entry name" value="GBBH-like_N"/>
</dbReference>
<sequence length="144" mass="15936">MAGLNPDTPIPTAITLHQRARTLEISFEDGVTANLSHELLRVYSPSAEVRGHGRGQEVLQFGKQDVELREIEPVGNYAVKLIFSDGHDSGLYSWDYLYQLACEHESLWGEYLRRLQDAGASRDPAAPIPEALRPKPAAKACGNH</sequence>
<organism evidence="5 6">
    <name type="scientific">Uliginosibacterium flavum</name>
    <dbReference type="NCBI Taxonomy" id="1396831"/>
    <lineage>
        <taxon>Bacteria</taxon>
        <taxon>Pseudomonadati</taxon>
        <taxon>Pseudomonadota</taxon>
        <taxon>Betaproteobacteria</taxon>
        <taxon>Rhodocyclales</taxon>
        <taxon>Zoogloeaceae</taxon>
        <taxon>Uliginosibacterium</taxon>
    </lineage>
</organism>
<evidence type="ECO:0000256" key="2">
    <source>
        <dbReference type="ARBA" id="ARBA00023004"/>
    </source>
</evidence>
<dbReference type="PANTHER" id="PTHR35303:SF5">
    <property type="entry name" value="OS02G0197800 PROTEIN"/>
    <property type="match status" value="1"/>
</dbReference>
<evidence type="ECO:0000256" key="3">
    <source>
        <dbReference type="SAM" id="MobiDB-lite"/>
    </source>
</evidence>
<keyword evidence="6" id="KW-1185">Reference proteome</keyword>
<evidence type="ECO:0000313" key="6">
    <source>
        <dbReference type="Proteomes" id="UP001549691"/>
    </source>
</evidence>
<feature type="domain" description="Gamma-butyrobetaine hydroxylase-like N-terminal" evidence="4">
    <location>
        <begin position="14"/>
        <end position="98"/>
    </location>
</feature>
<evidence type="ECO:0000313" key="5">
    <source>
        <dbReference type="EMBL" id="MET7015960.1"/>
    </source>
</evidence>
<dbReference type="RefSeq" id="WP_354602419.1">
    <property type="nucleotide sequence ID" value="NZ_JBEWZI010000025.1"/>
</dbReference>
<dbReference type="PANTHER" id="PTHR35303">
    <property type="entry name" value="OS02G0197800 PROTEIN"/>
    <property type="match status" value="1"/>
</dbReference>
<accession>A0ABV2TR07</accession>
<dbReference type="Proteomes" id="UP001549691">
    <property type="component" value="Unassembled WGS sequence"/>
</dbReference>